<gene>
    <name evidence="14" type="primary">LOC105226353</name>
</gene>
<feature type="signal peptide" evidence="10">
    <location>
        <begin position="1"/>
        <end position="21"/>
    </location>
</feature>
<feature type="domain" description="Adenosine deaminase" evidence="11">
    <location>
        <begin position="192"/>
        <end position="486"/>
    </location>
</feature>
<dbReference type="GeneID" id="105226353"/>
<organism evidence="13 14">
    <name type="scientific">Bactrocera dorsalis</name>
    <name type="common">Oriental fruit fly</name>
    <name type="synonym">Dacus dorsalis</name>
    <dbReference type="NCBI Taxonomy" id="27457"/>
    <lineage>
        <taxon>Eukaryota</taxon>
        <taxon>Metazoa</taxon>
        <taxon>Ecdysozoa</taxon>
        <taxon>Arthropoda</taxon>
        <taxon>Hexapoda</taxon>
        <taxon>Insecta</taxon>
        <taxon>Pterygota</taxon>
        <taxon>Neoptera</taxon>
        <taxon>Endopterygota</taxon>
        <taxon>Diptera</taxon>
        <taxon>Brachycera</taxon>
        <taxon>Muscomorpha</taxon>
        <taxon>Tephritoidea</taxon>
        <taxon>Tephritidae</taxon>
        <taxon>Bactrocera</taxon>
        <taxon>Bactrocera</taxon>
    </lineage>
</organism>
<dbReference type="GO" id="GO:0046872">
    <property type="term" value="F:metal ion binding"/>
    <property type="evidence" value="ECO:0007669"/>
    <property type="project" value="UniProtKB-KW"/>
</dbReference>
<dbReference type="PANTHER" id="PTHR11409">
    <property type="entry name" value="ADENOSINE DEAMINASE"/>
    <property type="match status" value="1"/>
</dbReference>
<dbReference type="InterPro" id="IPR013659">
    <property type="entry name" value="A_deaminase_N"/>
</dbReference>
<dbReference type="GO" id="GO:0005615">
    <property type="term" value="C:extracellular space"/>
    <property type="evidence" value="ECO:0007669"/>
    <property type="project" value="InterPro"/>
</dbReference>
<dbReference type="PANTHER" id="PTHR11409:SF39">
    <property type="entry name" value="ADENOSINE DEAMINASE 2"/>
    <property type="match status" value="1"/>
</dbReference>
<reference evidence="14" key="2">
    <citation type="submission" date="2025-08" db="UniProtKB">
        <authorList>
            <consortium name="RefSeq"/>
        </authorList>
    </citation>
    <scope>IDENTIFICATION</scope>
    <source>
        <tissue evidence="14">Adult</tissue>
    </source>
</reference>
<dbReference type="OrthoDB" id="7202371at2759"/>
<feature type="chain" id="PRO_5047315159" description="adenosine deaminase" evidence="10">
    <location>
        <begin position="22"/>
        <end position="505"/>
    </location>
</feature>
<evidence type="ECO:0000256" key="1">
    <source>
        <dbReference type="ARBA" id="ARBA00001947"/>
    </source>
</evidence>
<evidence type="ECO:0000259" key="11">
    <source>
        <dbReference type="Pfam" id="PF00962"/>
    </source>
</evidence>
<comment type="similarity">
    <text evidence="3">Belongs to the metallo-dependent hydrolases superfamily. Adenosine and AMP deaminases family. ADGF subfamily.</text>
</comment>
<dbReference type="InterPro" id="IPR006331">
    <property type="entry name" value="ADGF"/>
</dbReference>
<dbReference type="Pfam" id="PF08451">
    <property type="entry name" value="A_deaminase_N"/>
    <property type="match status" value="1"/>
</dbReference>
<comment type="subcellular location">
    <subcellularLocation>
        <location evidence="2">Secreted</location>
    </subcellularLocation>
</comment>
<evidence type="ECO:0000313" key="13">
    <source>
        <dbReference type="Proteomes" id="UP001652620"/>
    </source>
</evidence>
<evidence type="ECO:0000256" key="8">
    <source>
        <dbReference type="ARBA" id="ARBA00022801"/>
    </source>
</evidence>
<dbReference type="RefSeq" id="XP_029406094.2">
    <property type="nucleotide sequence ID" value="XM_029550234.2"/>
</dbReference>
<comment type="catalytic activity">
    <reaction evidence="9">
        <text>adenosine + H2O + H(+) = inosine + NH4(+)</text>
        <dbReference type="Rhea" id="RHEA:24408"/>
        <dbReference type="ChEBI" id="CHEBI:15377"/>
        <dbReference type="ChEBI" id="CHEBI:15378"/>
        <dbReference type="ChEBI" id="CHEBI:16335"/>
        <dbReference type="ChEBI" id="CHEBI:17596"/>
        <dbReference type="ChEBI" id="CHEBI:28938"/>
        <dbReference type="EC" id="3.5.4.4"/>
    </reaction>
</comment>
<feature type="domain" description="Adenosine/AMP deaminase N-terminal" evidence="12">
    <location>
        <begin position="26"/>
        <end position="103"/>
    </location>
</feature>
<dbReference type="SUPFAM" id="SSF51556">
    <property type="entry name" value="Metallo-dependent hydrolases"/>
    <property type="match status" value="1"/>
</dbReference>
<dbReference type="Gene3D" id="3.20.20.140">
    <property type="entry name" value="Metal-dependent hydrolases"/>
    <property type="match status" value="1"/>
</dbReference>
<dbReference type="EC" id="3.5.4.4" evidence="4"/>
<evidence type="ECO:0000256" key="6">
    <source>
        <dbReference type="ARBA" id="ARBA00022723"/>
    </source>
</evidence>
<dbReference type="GO" id="GO:0004000">
    <property type="term" value="F:adenosine deaminase activity"/>
    <property type="evidence" value="ECO:0007669"/>
    <property type="project" value="InterPro"/>
</dbReference>
<dbReference type="Proteomes" id="UP001652620">
    <property type="component" value="Chromosome 2"/>
</dbReference>
<dbReference type="GO" id="GO:0006154">
    <property type="term" value="P:adenosine catabolic process"/>
    <property type="evidence" value="ECO:0007669"/>
    <property type="project" value="InterPro"/>
</dbReference>
<evidence type="ECO:0000259" key="12">
    <source>
        <dbReference type="Pfam" id="PF08451"/>
    </source>
</evidence>
<name>A0A8N4L434_BACDO</name>
<dbReference type="Pfam" id="PF00962">
    <property type="entry name" value="A_deaminase"/>
    <property type="match status" value="1"/>
</dbReference>
<evidence type="ECO:0000256" key="3">
    <source>
        <dbReference type="ARBA" id="ARBA00006083"/>
    </source>
</evidence>
<keyword evidence="7 10" id="KW-0732">Signal</keyword>
<keyword evidence="5" id="KW-0964">Secreted</keyword>
<evidence type="ECO:0000313" key="14">
    <source>
        <dbReference type="RefSeq" id="XP_029406094.2"/>
    </source>
</evidence>
<dbReference type="GO" id="GO:0046103">
    <property type="term" value="P:inosine biosynthetic process"/>
    <property type="evidence" value="ECO:0007669"/>
    <property type="project" value="TreeGrafter"/>
</dbReference>
<dbReference type="NCBIfam" id="TIGR01431">
    <property type="entry name" value="adm_rel"/>
    <property type="match status" value="1"/>
</dbReference>
<evidence type="ECO:0000256" key="5">
    <source>
        <dbReference type="ARBA" id="ARBA00022525"/>
    </source>
</evidence>
<dbReference type="InterPro" id="IPR001365">
    <property type="entry name" value="A_deaminase_dom"/>
</dbReference>
<dbReference type="AlphaFoldDB" id="A0A8N4L434"/>
<keyword evidence="8" id="KW-0378">Hydrolase</keyword>
<protein>
    <recommendedName>
        <fullName evidence="4">adenosine deaminase</fullName>
        <ecNumber evidence="4">3.5.4.4</ecNumber>
    </recommendedName>
</protein>
<dbReference type="InterPro" id="IPR006330">
    <property type="entry name" value="Ado/ade_deaminase"/>
</dbReference>
<evidence type="ECO:0000256" key="10">
    <source>
        <dbReference type="SAM" id="SignalP"/>
    </source>
</evidence>
<sequence length="505" mass="58785">MRKISWLWLIIGLSTLFVIECAEICKKKTYDTLRNKIIDAERSVAVGGNIWLTSAEDKANSILMNAKRAEMAEGVKTPEKFPPAMHFFQGKQYLRQSEVFRIIQKLPKGALLHGHNTGMVSSRWIITNLTTLYNLYTCRDVNGLLMFTYEQSKCHSEVQNVCLERINAEDRRLYERQLEKHINMYTVHPESMITDKRKIWQRFYNIFKSVENFYSYQPAFCNYHKRLLEELCEDNIFYAELRSPLTPLYGDNNRTMNALEVANELEAIVEGFKARHPDFVGLKVIYTKPNQGTVDEMAQHLITFKQLHDAKPNFIIGFDLVGQEDTGDPLHKFVNELTDMPPTANFFFHAGETNWFGKTDWNLMDALLLNTKRIGHGYALPKHPNIWSTVKKRNIAIEVSPISNQVMGLVWDLRNHPATFLIAENFPIVITADYPGIWNSKGLSYDFYYAFMALAPAEADLRFLKQLALNSIKYSILTSEERRKINRVFQKKWEEFIYNVINLRF</sequence>
<evidence type="ECO:0000256" key="9">
    <source>
        <dbReference type="ARBA" id="ARBA00047764"/>
    </source>
</evidence>
<comment type="cofactor">
    <cofactor evidence="1">
        <name>Zn(2+)</name>
        <dbReference type="ChEBI" id="CHEBI:29105"/>
    </cofactor>
</comment>
<dbReference type="CDD" id="cd01321">
    <property type="entry name" value="ADGF"/>
    <property type="match status" value="1"/>
</dbReference>
<evidence type="ECO:0000256" key="7">
    <source>
        <dbReference type="ARBA" id="ARBA00022729"/>
    </source>
</evidence>
<keyword evidence="6" id="KW-0479">Metal-binding</keyword>
<evidence type="ECO:0000256" key="2">
    <source>
        <dbReference type="ARBA" id="ARBA00004613"/>
    </source>
</evidence>
<accession>A0A8N4L434</accession>
<keyword evidence="13" id="KW-1185">Reference proteome</keyword>
<evidence type="ECO:0000256" key="4">
    <source>
        <dbReference type="ARBA" id="ARBA00012784"/>
    </source>
</evidence>
<proteinExistence type="inferred from homology"/>
<reference evidence="13" key="1">
    <citation type="submission" date="2025-05" db="UniProtKB">
        <authorList>
            <consortium name="RefSeq"/>
        </authorList>
    </citation>
    <scope>NUCLEOTIDE SEQUENCE [LARGE SCALE GENOMIC DNA]</scope>
</reference>
<dbReference type="InterPro" id="IPR032466">
    <property type="entry name" value="Metal_Hydrolase"/>
</dbReference>